<organism evidence="5">
    <name type="scientific">marine sediment metagenome</name>
    <dbReference type="NCBI Taxonomy" id="412755"/>
    <lineage>
        <taxon>unclassified sequences</taxon>
        <taxon>metagenomes</taxon>
        <taxon>ecological metagenomes</taxon>
    </lineage>
</organism>
<accession>X1CQM2</accession>
<keyword evidence="2" id="KW-0479">Metal-binding</keyword>
<dbReference type="InterPro" id="IPR050251">
    <property type="entry name" value="HpcH-HpaI_aldolase"/>
</dbReference>
<sequence length="99" mass="10895">MRKNKIKEKLLRGESVLGIWQGINSIDLAEMSGYSGYDFIILDTEHGPMSAESCIPLICAAERTNIVPIIRVSEIQKTYILKALDVGATGIIFPIASRT</sequence>
<evidence type="ECO:0000256" key="1">
    <source>
        <dbReference type="ARBA" id="ARBA00005568"/>
    </source>
</evidence>
<evidence type="ECO:0000313" key="5">
    <source>
        <dbReference type="EMBL" id="GAH10711.1"/>
    </source>
</evidence>
<dbReference type="InterPro" id="IPR040442">
    <property type="entry name" value="Pyrv_kinase-like_dom_sf"/>
</dbReference>
<feature type="domain" description="HpcH/HpaI aldolase/citrate lyase" evidence="4">
    <location>
        <begin position="18"/>
        <end position="95"/>
    </location>
</feature>
<dbReference type="AlphaFoldDB" id="X1CQM2"/>
<dbReference type="PANTHER" id="PTHR30502:SF0">
    <property type="entry name" value="PHOSPHOENOLPYRUVATE CARBOXYLASE FAMILY PROTEIN"/>
    <property type="match status" value="1"/>
</dbReference>
<keyword evidence="3" id="KW-0456">Lyase</keyword>
<dbReference type="PANTHER" id="PTHR30502">
    <property type="entry name" value="2-KETO-3-DEOXY-L-RHAMNONATE ALDOLASE"/>
    <property type="match status" value="1"/>
</dbReference>
<dbReference type="GO" id="GO:0016832">
    <property type="term" value="F:aldehyde-lyase activity"/>
    <property type="evidence" value="ECO:0007669"/>
    <property type="project" value="TreeGrafter"/>
</dbReference>
<comment type="caution">
    <text evidence="5">The sequence shown here is derived from an EMBL/GenBank/DDBJ whole genome shotgun (WGS) entry which is preliminary data.</text>
</comment>
<dbReference type="Gene3D" id="3.20.20.60">
    <property type="entry name" value="Phosphoenolpyruvate-binding domains"/>
    <property type="match status" value="1"/>
</dbReference>
<dbReference type="SUPFAM" id="SSF51621">
    <property type="entry name" value="Phosphoenolpyruvate/pyruvate domain"/>
    <property type="match status" value="1"/>
</dbReference>
<gene>
    <name evidence="5" type="ORF">S01H4_57886</name>
</gene>
<dbReference type="GO" id="GO:0005737">
    <property type="term" value="C:cytoplasm"/>
    <property type="evidence" value="ECO:0007669"/>
    <property type="project" value="TreeGrafter"/>
</dbReference>
<evidence type="ECO:0000256" key="2">
    <source>
        <dbReference type="ARBA" id="ARBA00022723"/>
    </source>
</evidence>
<dbReference type="InterPro" id="IPR005000">
    <property type="entry name" value="Aldolase/citrate-lyase_domain"/>
</dbReference>
<dbReference type="Pfam" id="PF03328">
    <property type="entry name" value="HpcH_HpaI"/>
    <property type="match status" value="1"/>
</dbReference>
<comment type="similarity">
    <text evidence="1">Belongs to the HpcH/HpaI aldolase family.</text>
</comment>
<protein>
    <recommendedName>
        <fullName evidence="4">HpcH/HpaI aldolase/citrate lyase domain-containing protein</fullName>
    </recommendedName>
</protein>
<feature type="non-terminal residue" evidence="5">
    <location>
        <position position="99"/>
    </location>
</feature>
<dbReference type="GO" id="GO:0046872">
    <property type="term" value="F:metal ion binding"/>
    <property type="evidence" value="ECO:0007669"/>
    <property type="project" value="UniProtKB-KW"/>
</dbReference>
<name>X1CQM2_9ZZZZ</name>
<evidence type="ECO:0000259" key="4">
    <source>
        <dbReference type="Pfam" id="PF03328"/>
    </source>
</evidence>
<evidence type="ECO:0000256" key="3">
    <source>
        <dbReference type="ARBA" id="ARBA00023239"/>
    </source>
</evidence>
<reference evidence="5" key="1">
    <citation type="journal article" date="2014" name="Front. Microbiol.">
        <title>High frequency of phylogenetically diverse reductive dehalogenase-homologous genes in deep subseafloor sedimentary metagenomes.</title>
        <authorList>
            <person name="Kawai M."/>
            <person name="Futagami T."/>
            <person name="Toyoda A."/>
            <person name="Takaki Y."/>
            <person name="Nishi S."/>
            <person name="Hori S."/>
            <person name="Arai W."/>
            <person name="Tsubouchi T."/>
            <person name="Morono Y."/>
            <person name="Uchiyama I."/>
            <person name="Ito T."/>
            <person name="Fujiyama A."/>
            <person name="Inagaki F."/>
            <person name="Takami H."/>
        </authorList>
    </citation>
    <scope>NUCLEOTIDE SEQUENCE</scope>
    <source>
        <strain evidence="5">Expedition CK06-06</strain>
    </source>
</reference>
<dbReference type="InterPro" id="IPR015813">
    <property type="entry name" value="Pyrv/PenolPyrv_kinase-like_dom"/>
</dbReference>
<proteinExistence type="inferred from homology"/>
<dbReference type="EMBL" id="BART01033753">
    <property type="protein sequence ID" value="GAH10711.1"/>
    <property type="molecule type" value="Genomic_DNA"/>
</dbReference>